<dbReference type="Proteomes" id="UP000018888">
    <property type="component" value="Unassembled WGS sequence"/>
</dbReference>
<name>A0A2P4QI20_RHIID</name>
<reference evidence="1 2" key="2">
    <citation type="journal article" date="2018" name="New Phytol.">
        <title>High intraspecific genome diversity in the model arbuscular mycorrhizal symbiont Rhizophagus irregularis.</title>
        <authorList>
            <person name="Chen E.C.H."/>
            <person name="Morin E."/>
            <person name="Beaudet D."/>
            <person name="Noel J."/>
            <person name="Yildirir G."/>
            <person name="Ndikumana S."/>
            <person name="Charron P."/>
            <person name="St-Onge C."/>
            <person name="Giorgi J."/>
            <person name="Kruger M."/>
            <person name="Marton T."/>
            <person name="Ropars J."/>
            <person name="Grigoriev I.V."/>
            <person name="Hainaut M."/>
            <person name="Henrissat B."/>
            <person name="Roux C."/>
            <person name="Martin F."/>
            <person name="Corradi N."/>
        </authorList>
    </citation>
    <scope>NUCLEOTIDE SEQUENCE [LARGE SCALE GENOMIC DNA]</scope>
    <source>
        <strain evidence="1 2">DAOM 197198</strain>
    </source>
</reference>
<sequence length="56" mass="6986">MTFYDFPWYWSDEEIYEYIRDVGKEYENTYARGGANITIFRNSHQYFFIMFDSLLM</sequence>
<keyword evidence="2" id="KW-1185">Reference proteome</keyword>
<reference evidence="1 2" key="1">
    <citation type="journal article" date="2013" name="Proc. Natl. Acad. Sci. U.S.A.">
        <title>Genome of an arbuscular mycorrhizal fungus provides insight into the oldest plant symbiosis.</title>
        <authorList>
            <person name="Tisserant E."/>
            <person name="Malbreil M."/>
            <person name="Kuo A."/>
            <person name="Kohler A."/>
            <person name="Symeonidi A."/>
            <person name="Balestrini R."/>
            <person name="Charron P."/>
            <person name="Duensing N."/>
            <person name="Frei Dit Frey N."/>
            <person name="Gianinazzi-Pearson V."/>
            <person name="Gilbert L.B."/>
            <person name="Handa Y."/>
            <person name="Herr J.R."/>
            <person name="Hijri M."/>
            <person name="Koul R."/>
            <person name="Kawaguchi M."/>
            <person name="Krajinski F."/>
            <person name="Lammers P.J."/>
            <person name="Masclaux F.G."/>
            <person name="Murat C."/>
            <person name="Morin E."/>
            <person name="Ndikumana S."/>
            <person name="Pagni M."/>
            <person name="Petitpierre D."/>
            <person name="Requena N."/>
            <person name="Rosikiewicz P."/>
            <person name="Riley R."/>
            <person name="Saito K."/>
            <person name="San Clemente H."/>
            <person name="Shapiro H."/>
            <person name="van Tuinen D."/>
            <person name="Becard G."/>
            <person name="Bonfante P."/>
            <person name="Paszkowski U."/>
            <person name="Shachar-Hill Y.Y."/>
            <person name="Tuskan G.A."/>
            <person name="Young P.W."/>
            <person name="Sanders I.R."/>
            <person name="Henrissat B."/>
            <person name="Rensing S.A."/>
            <person name="Grigoriev I.V."/>
            <person name="Corradi N."/>
            <person name="Roux C."/>
            <person name="Martin F."/>
        </authorList>
    </citation>
    <scope>NUCLEOTIDE SEQUENCE [LARGE SCALE GENOMIC DNA]</scope>
    <source>
        <strain evidence="1 2">DAOM 197198</strain>
    </source>
</reference>
<accession>A0A2P4QI20</accession>
<proteinExistence type="predicted"/>
<dbReference type="AlphaFoldDB" id="A0A2P4QI20"/>
<protein>
    <submittedName>
        <fullName evidence="1">Uncharacterized protein</fullName>
    </submittedName>
</protein>
<evidence type="ECO:0000313" key="1">
    <source>
        <dbReference type="EMBL" id="POG77274.1"/>
    </source>
</evidence>
<evidence type="ECO:0000313" key="2">
    <source>
        <dbReference type="Proteomes" id="UP000018888"/>
    </source>
</evidence>
<dbReference type="EMBL" id="AUPC02000042">
    <property type="protein sequence ID" value="POG77274.1"/>
    <property type="molecule type" value="Genomic_DNA"/>
</dbReference>
<gene>
    <name evidence="1" type="ORF">GLOIN_2v1549202</name>
</gene>
<comment type="caution">
    <text evidence="1">The sequence shown here is derived from an EMBL/GenBank/DDBJ whole genome shotgun (WGS) entry which is preliminary data.</text>
</comment>
<organism evidence="1 2">
    <name type="scientific">Rhizophagus irregularis (strain DAOM 181602 / DAOM 197198 / MUCL 43194)</name>
    <name type="common">Arbuscular mycorrhizal fungus</name>
    <name type="synonym">Glomus intraradices</name>
    <dbReference type="NCBI Taxonomy" id="747089"/>
    <lineage>
        <taxon>Eukaryota</taxon>
        <taxon>Fungi</taxon>
        <taxon>Fungi incertae sedis</taxon>
        <taxon>Mucoromycota</taxon>
        <taxon>Glomeromycotina</taxon>
        <taxon>Glomeromycetes</taxon>
        <taxon>Glomerales</taxon>
        <taxon>Glomeraceae</taxon>
        <taxon>Rhizophagus</taxon>
    </lineage>
</organism>